<evidence type="ECO:0000313" key="10">
    <source>
        <dbReference type="Proteomes" id="UP000515126"/>
    </source>
</evidence>
<dbReference type="PANTHER" id="PTHR10015">
    <property type="entry name" value="HEAT SHOCK TRANSCRIPTION FACTOR"/>
    <property type="match status" value="1"/>
</dbReference>
<evidence type="ECO:0000256" key="2">
    <source>
        <dbReference type="ARBA" id="ARBA00006403"/>
    </source>
</evidence>
<proteinExistence type="inferred from homology"/>
<dbReference type="GO" id="GO:0043565">
    <property type="term" value="F:sequence-specific DNA binding"/>
    <property type="evidence" value="ECO:0007669"/>
    <property type="project" value="InterPro"/>
</dbReference>
<dbReference type="InterPro" id="IPR036388">
    <property type="entry name" value="WH-like_DNA-bd_sf"/>
</dbReference>
<feature type="domain" description="HSF-type DNA-binding" evidence="9">
    <location>
        <begin position="79"/>
        <end position="185"/>
    </location>
</feature>
<evidence type="ECO:0000256" key="4">
    <source>
        <dbReference type="ARBA" id="ARBA00023125"/>
    </source>
</evidence>
<comment type="similarity">
    <text evidence="2 7">Belongs to the HSF family.</text>
</comment>
<feature type="region of interest" description="Disordered" evidence="8">
    <location>
        <begin position="1"/>
        <end position="33"/>
    </location>
</feature>
<dbReference type="SUPFAM" id="SSF46785">
    <property type="entry name" value="Winged helix' DNA-binding domain"/>
    <property type="match status" value="1"/>
</dbReference>
<organism evidence="10 11">
    <name type="scientific">Mus caroli</name>
    <name type="common">Ryukyu mouse</name>
    <name type="synonym">Ricefield mouse</name>
    <dbReference type="NCBI Taxonomy" id="10089"/>
    <lineage>
        <taxon>Eukaryota</taxon>
        <taxon>Metazoa</taxon>
        <taxon>Chordata</taxon>
        <taxon>Craniata</taxon>
        <taxon>Vertebrata</taxon>
        <taxon>Euteleostomi</taxon>
        <taxon>Mammalia</taxon>
        <taxon>Eutheria</taxon>
        <taxon>Euarchontoglires</taxon>
        <taxon>Glires</taxon>
        <taxon>Rodentia</taxon>
        <taxon>Myomorpha</taxon>
        <taxon>Muroidea</taxon>
        <taxon>Muridae</taxon>
        <taxon>Murinae</taxon>
        <taxon>Mus</taxon>
        <taxon>Mus</taxon>
    </lineage>
</organism>
<dbReference type="Pfam" id="PF00447">
    <property type="entry name" value="HSF_DNA-bind"/>
    <property type="match status" value="1"/>
</dbReference>
<evidence type="ECO:0000256" key="6">
    <source>
        <dbReference type="ARBA" id="ARBA00023242"/>
    </source>
</evidence>
<keyword evidence="10" id="KW-1185">Reference proteome</keyword>
<comment type="subcellular location">
    <subcellularLocation>
        <location evidence="1">Nucleus</location>
    </subcellularLocation>
</comment>
<dbReference type="KEGG" id="mcal:110287327"/>
<feature type="region of interest" description="Disordered" evidence="8">
    <location>
        <begin position="207"/>
        <end position="245"/>
    </location>
</feature>
<evidence type="ECO:0000256" key="3">
    <source>
        <dbReference type="ARBA" id="ARBA00023015"/>
    </source>
</evidence>
<evidence type="ECO:0000256" key="1">
    <source>
        <dbReference type="ARBA" id="ARBA00004123"/>
    </source>
</evidence>
<dbReference type="Proteomes" id="UP000515126">
    <property type="component" value="Chromosome X"/>
</dbReference>
<evidence type="ECO:0000313" key="11">
    <source>
        <dbReference type="RefSeq" id="XP_021009638.1"/>
    </source>
</evidence>
<dbReference type="InterPro" id="IPR036390">
    <property type="entry name" value="WH_DNA-bd_sf"/>
</dbReference>
<evidence type="ECO:0000256" key="8">
    <source>
        <dbReference type="SAM" id="MobiDB-lite"/>
    </source>
</evidence>
<dbReference type="PANTHER" id="PTHR10015:SF140">
    <property type="entry name" value="HEAT SHOCK TRANSCRIPTION FACTOR, X-LINKED MEMBER 3-RELATED"/>
    <property type="match status" value="1"/>
</dbReference>
<dbReference type="GO" id="GO:0003700">
    <property type="term" value="F:DNA-binding transcription factor activity"/>
    <property type="evidence" value="ECO:0007669"/>
    <property type="project" value="InterPro"/>
</dbReference>
<dbReference type="AlphaFoldDB" id="A0A6P5P0M5"/>
<evidence type="ECO:0000259" key="9">
    <source>
        <dbReference type="SMART" id="SM00415"/>
    </source>
</evidence>
<dbReference type="GO" id="GO:0005634">
    <property type="term" value="C:nucleus"/>
    <property type="evidence" value="ECO:0007669"/>
    <property type="project" value="UniProtKB-SubCell"/>
</dbReference>
<dbReference type="FunFam" id="1.10.10.10:FF:000349">
    <property type="entry name" value="Heat shock transcription factor, Y-linked"/>
    <property type="match status" value="1"/>
</dbReference>
<keyword evidence="5" id="KW-0804">Transcription</keyword>
<dbReference type="RefSeq" id="XP_021009638.1">
    <property type="nucleotide sequence ID" value="XM_021153979.1"/>
</dbReference>
<evidence type="ECO:0000256" key="5">
    <source>
        <dbReference type="ARBA" id="ARBA00023163"/>
    </source>
</evidence>
<accession>A0A6P5P0M5</accession>
<reference evidence="11" key="1">
    <citation type="submission" date="2025-08" db="UniProtKB">
        <authorList>
            <consortium name="RefSeq"/>
        </authorList>
    </citation>
    <scope>IDENTIFICATION</scope>
</reference>
<feature type="compositionally biased region" description="Basic and acidic residues" evidence="8">
    <location>
        <begin position="1"/>
        <end position="11"/>
    </location>
</feature>
<name>A0A6P5P0M5_MUSCR</name>
<feature type="compositionally biased region" description="Basic residues" evidence="8">
    <location>
        <begin position="211"/>
        <end position="226"/>
    </location>
</feature>
<dbReference type="InterPro" id="IPR000232">
    <property type="entry name" value="HSF_DNA-bd"/>
</dbReference>
<dbReference type="SMART" id="SM00415">
    <property type="entry name" value="HSF"/>
    <property type="match status" value="1"/>
</dbReference>
<keyword evidence="6" id="KW-0539">Nucleus</keyword>
<keyword evidence="4" id="KW-0238">DNA-binding</keyword>
<keyword evidence="3" id="KW-0805">Transcription regulation</keyword>
<evidence type="ECO:0000256" key="7">
    <source>
        <dbReference type="RuleBase" id="RU004020"/>
    </source>
</evidence>
<protein>
    <submittedName>
        <fullName evidence="11">Heat shock transcription factor, X-linked member 3-like</fullName>
    </submittedName>
</protein>
<dbReference type="Gene3D" id="1.10.10.10">
    <property type="entry name" value="Winged helix-like DNA-binding domain superfamily/Winged helix DNA-binding domain"/>
    <property type="match status" value="1"/>
</dbReference>
<gene>
    <name evidence="11" type="primary">LOC110287327</name>
</gene>
<dbReference type="GeneID" id="110287327"/>
<sequence length="366" mass="41358">MSSQNAEKDCEANMIPDVDQEHESKVFPSTLPDSEAHSRVSLVKQDYQDVLQCPALEENPPAEEQSQPIDNEEGNIDLLNLPFPRKLWTIVQNESFKSVNWTEEGDTIIIEVDLFQREVLHHKGAKIFETDSLKGFIHQLNLHGFRKIYPGSHVVSSGENRRVMMYRNFNFQRDKPVLLQYIWGKEDQGNLSYQAICVPIPLSAYQDPTSKKKMLPTRRSPRFHHKPEKEDEEESKKKRSKVQEPKGNQGFVFSNVWAMKTIPGCSLGKQSLGESSNPVGEDNSGNIICVPQTAPEIQGTEEVPRANSSGYPILGSMMSLYNNCCSVILSALSERPPNETPDEEEQEGSSDYKCVICESIKHSHPL</sequence>